<reference evidence="8 9" key="1">
    <citation type="journal article" date="2016" name="Nat. Commun.">
        <title>Thousands of microbial genomes shed light on interconnected biogeochemical processes in an aquifer system.</title>
        <authorList>
            <person name="Anantharaman K."/>
            <person name="Brown C.T."/>
            <person name="Hug L.A."/>
            <person name="Sharon I."/>
            <person name="Castelle C.J."/>
            <person name="Probst A.J."/>
            <person name="Thomas B.C."/>
            <person name="Singh A."/>
            <person name="Wilkins M.J."/>
            <person name="Karaoz U."/>
            <person name="Brodie E.L."/>
            <person name="Williams K.H."/>
            <person name="Hubbard S.S."/>
            <person name="Banfield J.F."/>
        </authorList>
    </citation>
    <scope>NUCLEOTIDE SEQUENCE [LARGE SCALE GENOMIC DNA]</scope>
</reference>
<evidence type="ECO:0000256" key="4">
    <source>
        <dbReference type="ARBA" id="ARBA00022980"/>
    </source>
</evidence>
<dbReference type="GO" id="GO:1990904">
    <property type="term" value="C:ribonucleoprotein complex"/>
    <property type="evidence" value="ECO:0007669"/>
    <property type="project" value="UniProtKB-KW"/>
</dbReference>
<comment type="caution">
    <text evidence="8">The sequence shown here is derived from an EMBL/GenBank/DDBJ whole genome shotgun (WGS) entry which is preliminary data.</text>
</comment>
<evidence type="ECO:0000313" key="8">
    <source>
        <dbReference type="EMBL" id="OGK66290.1"/>
    </source>
</evidence>
<comment type="similarity">
    <text evidence="1 6">Belongs to the universal ribosomal protein uL1 family.</text>
</comment>
<dbReference type="SUPFAM" id="SSF56808">
    <property type="entry name" value="Ribosomal protein L1"/>
    <property type="match status" value="1"/>
</dbReference>
<keyword evidence="4 6" id="KW-0689">Ribosomal protein</keyword>
<name>A0A1F7KEM2_9BACT</name>
<evidence type="ECO:0000256" key="7">
    <source>
        <dbReference type="SAM" id="MobiDB-lite"/>
    </source>
</evidence>
<keyword evidence="5 6" id="KW-0687">Ribonucleoprotein</keyword>
<dbReference type="EMBL" id="MGBG01000008">
    <property type="protein sequence ID" value="OGK66290.1"/>
    <property type="molecule type" value="Genomic_DNA"/>
</dbReference>
<protein>
    <recommendedName>
        <fullName evidence="6">Ribosomal protein</fullName>
    </recommendedName>
</protein>
<keyword evidence="2" id="KW-0678">Repressor</keyword>
<feature type="compositionally biased region" description="Basic residues" evidence="7">
    <location>
        <begin position="33"/>
        <end position="43"/>
    </location>
</feature>
<dbReference type="Gene3D" id="3.30.190.20">
    <property type="match status" value="2"/>
</dbReference>
<organism evidence="8 9">
    <name type="scientific">Candidatus Roizmanbacteria bacterium RIFOXYA1_FULL_41_12</name>
    <dbReference type="NCBI Taxonomy" id="1802082"/>
    <lineage>
        <taxon>Bacteria</taxon>
        <taxon>Candidatus Roizmaniibacteriota</taxon>
    </lineage>
</organism>
<dbReference type="InterPro" id="IPR023673">
    <property type="entry name" value="Ribosomal_uL1_CS"/>
</dbReference>
<dbReference type="GO" id="GO:0006417">
    <property type="term" value="P:regulation of translation"/>
    <property type="evidence" value="ECO:0007669"/>
    <property type="project" value="UniProtKB-KW"/>
</dbReference>
<dbReference type="CDD" id="cd00403">
    <property type="entry name" value="Ribosomal_L1"/>
    <property type="match status" value="1"/>
</dbReference>
<evidence type="ECO:0000256" key="3">
    <source>
        <dbReference type="ARBA" id="ARBA00022845"/>
    </source>
</evidence>
<accession>A0A1F7KEM2</accession>
<proteinExistence type="inferred from homology"/>
<feature type="compositionally biased region" description="Low complexity" evidence="7">
    <location>
        <begin position="12"/>
        <end position="23"/>
    </location>
</feature>
<dbReference type="InterPro" id="IPR028364">
    <property type="entry name" value="Ribosomal_uL1/biogenesis"/>
</dbReference>
<dbReference type="PANTHER" id="PTHR36427">
    <property type="entry name" value="54S RIBOSOMAL PROTEIN L1, MITOCHONDRIAL"/>
    <property type="match status" value="1"/>
</dbReference>
<feature type="region of interest" description="Disordered" evidence="7">
    <location>
        <begin position="1"/>
        <end position="43"/>
    </location>
</feature>
<sequence length="236" mass="26084">MGKKKQVTVGQSAETSTTKSETSQPGKVNKQAVKAKRHQKTHGKAYLDAKAKVLPDKAYSLIDAVKLLKKISFEKFDASIEVHINTTEKGLKGEAILPHGTGQTLKIVLFDEEIESQIKENKINFDILLALPKDMIKLVKYAKILGPKGLMPSPKKGTLTEDPKAAIKKLSSGTINYKTEPKFPIIHQLVGKKAFSEKQLIENIQALVSGINKKYLKAFYIKSSMSPSIRVDLNTL</sequence>
<dbReference type="PANTHER" id="PTHR36427:SF3">
    <property type="entry name" value="LARGE RIBOSOMAL SUBUNIT PROTEIN UL1M"/>
    <property type="match status" value="1"/>
</dbReference>
<keyword evidence="3" id="KW-0810">Translation regulation</keyword>
<dbReference type="Proteomes" id="UP000178450">
    <property type="component" value="Unassembled WGS sequence"/>
</dbReference>
<dbReference type="GO" id="GO:0005840">
    <property type="term" value="C:ribosome"/>
    <property type="evidence" value="ECO:0007669"/>
    <property type="project" value="UniProtKB-KW"/>
</dbReference>
<evidence type="ECO:0000256" key="1">
    <source>
        <dbReference type="ARBA" id="ARBA00010531"/>
    </source>
</evidence>
<dbReference type="PROSITE" id="PS01199">
    <property type="entry name" value="RIBOSOMAL_L1"/>
    <property type="match status" value="1"/>
</dbReference>
<gene>
    <name evidence="8" type="ORF">A2209_01940</name>
</gene>
<dbReference type="Pfam" id="PF00687">
    <property type="entry name" value="Ribosomal_L1"/>
    <property type="match status" value="1"/>
</dbReference>
<evidence type="ECO:0000256" key="5">
    <source>
        <dbReference type="ARBA" id="ARBA00023274"/>
    </source>
</evidence>
<evidence type="ECO:0000313" key="9">
    <source>
        <dbReference type="Proteomes" id="UP000178450"/>
    </source>
</evidence>
<dbReference type="AlphaFoldDB" id="A0A1F7KEM2"/>
<evidence type="ECO:0000256" key="2">
    <source>
        <dbReference type="ARBA" id="ARBA00022491"/>
    </source>
</evidence>
<evidence type="ECO:0000256" key="6">
    <source>
        <dbReference type="RuleBase" id="RU000659"/>
    </source>
</evidence>
<dbReference type="InterPro" id="IPR023674">
    <property type="entry name" value="Ribosomal_uL1-like"/>
</dbReference>